<dbReference type="Proteomes" id="UP000095283">
    <property type="component" value="Unplaced"/>
</dbReference>
<keyword evidence="2" id="KW-0732">Signal</keyword>
<evidence type="ECO:0000256" key="2">
    <source>
        <dbReference type="SAM" id="SignalP"/>
    </source>
</evidence>
<protein>
    <submittedName>
        <fullName evidence="4">ZP domain-containing protein</fullName>
    </submittedName>
</protein>
<reference evidence="4" key="1">
    <citation type="submission" date="2016-11" db="UniProtKB">
        <authorList>
            <consortium name="WormBaseParasite"/>
        </authorList>
    </citation>
    <scope>IDENTIFICATION</scope>
</reference>
<evidence type="ECO:0000256" key="1">
    <source>
        <dbReference type="SAM" id="Phobius"/>
    </source>
</evidence>
<keyword evidence="1" id="KW-0812">Transmembrane</keyword>
<accession>A0A1I7WY54</accession>
<feature type="signal peptide" evidence="2">
    <location>
        <begin position="1"/>
        <end position="18"/>
    </location>
</feature>
<dbReference type="WBParaSite" id="Hba_10172">
    <property type="protein sequence ID" value="Hba_10172"/>
    <property type="gene ID" value="Hba_10172"/>
</dbReference>
<proteinExistence type="predicted"/>
<keyword evidence="1" id="KW-0472">Membrane</keyword>
<sequence>MILLISLTAATLLTSCQGQFPIPPRVQVTPRCGSQLITIEVKFNPNYYPDGKFTDWIVVGVSGRPECRLRGNGETQYVIEIAVFNDPCLTQMVPKQIPAPGVFQNRIRIGQNPAVILQGDQTLTLKCVYGLPEENFAMENVNSVSSGVDGSVEKNHQTIQDIKSDLVNGRDVGPNSILPNIFSPITDQTVKGESIPSTKGGSKNVNDLSDSSFSAHEDSLSPLNLNGSGAQNRNKRSLFSLWVIILLLGVILLVLLVLLCFYFCLRWRNKRAQNRKRLLLGIPATSDVSKAGLGNLWWANRNASSLNQVDRDYSSAESVFAPSHYASSGYYGRKYYDGDTLNPPSRQPSSNRTDYLSTLDRGSTRAANLSSLNRNSVSILYLHTFLRPHPFNI</sequence>
<feature type="transmembrane region" description="Helical" evidence="1">
    <location>
        <begin position="239"/>
        <end position="265"/>
    </location>
</feature>
<keyword evidence="3" id="KW-1185">Reference proteome</keyword>
<organism evidence="3 4">
    <name type="scientific">Heterorhabditis bacteriophora</name>
    <name type="common">Entomopathogenic nematode worm</name>
    <dbReference type="NCBI Taxonomy" id="37862"/>
    <lineage>
        <taxon>Eukaryota</taxon>
        <taxon>Metazoa</taxon>
        <taxon>Ecdysozoa</taxon>
        <taxon>Nematoda</taxon>
        <taxon>Chromadorea</taxon>
        <taxon>Rhabditida</taxon>
        <taxon>Rhabditina</taxon>
        <taxon>Rhabditomorpha</taxon>
        <taxon>Strongyloidea</taxon>
        <taxon>Heterorhabditidae</taxon>
        <taxon>Heterorhabditis</taxon>
    </lineage>
</organism>
<name>A0A1I7WY54_HETBA</name>
<dbReference type="AlphaFoldDB" id="A0A1I7WY54"/>
<feature type="chain" id="PRO_5009310873" evidence="2">
    <location>
        <begin position="19"/>
        <end position="393"/>
    </location>
</feature>
<evidence type="ECO:0000313" key="3">
    <source>
        <dbReference type="Proteomes" id="UP000095283"/>
    </source>
</evidence>
<evidence type="ECO:0000313" key="4">
    <source>
        <dbReference type="WBParaSite" id="Hba_10172"/>
    </source>
</evidence>
<keyword evidence="1" id="KW-1133">Transmembrane helix</keyword>